<organism evidence="7">
    <name type="scientific">Epichloe sp. E4305</name>
    <dbReference type="NCBI Taxonomy" id="1344557"/>
    <lineage>
        <taxon>Eukaryota</taxon>
        <taxon>Fungi</taxon>
        <taxon>Dikarya</taxon>
        <taxon>Ascomycota</taxon>
        <taxon>Pezizomycotina</taxon>
        <taxon>Sordariomycetes</taxon>
        <taxon>Hypocreomycetidae</taxon>
        <taxon>Hypocreales</taxon>
        <taxon>Clavicipitaceae</taxon>
        <taxon>Epichloe</taxon>
    </lineage>
</organism>
<feature type="domain" description="Carrier" evidence="6">
    <location>
        <begin position="3083"/>
        <end position="3156"/>
    </location>
</feature>
<dbReference type="FunFam" id="3.40.50.12780:FF:000014">
    <property type="entry name" value="Nonribosomal peptide synthetase 1"/>
    <property type="match status" value="1"/>
</dbReference>
<dbReference type="SUPFAM" id="SSF56801">
    <property type="entry name" value="Acetyl-CoA synthetase-like"/>
    <property type="match status" value="3"/>
</dbReference>
<evidence type="ECO:0000256" key="1">
    <source>
        <dbReference type="ARBA" id="ARBA00022450"/>
    </source>
</evidence>
<feature type="domain" description="Carrier" evidence="6">
    <location>
        <begin position="1969"/>
        <end position="2045"/>
    </location>
</feature>
<dbReference type="GO" id="GO:0044550">
    <property type="term" value="P:secondary metabolite biosynthetic process"/>
    <property type="evidence" value="ECO:0007669"/>
    <property type="project" value="TreeGrafter"/>
</dbReference>
<reference evidence="7" key="1">
    <citation type="journal article" date="2013" name="Toxins">
        <title>Currencies of mutualisms: sources of alkaloid genes in vertically transmitted epichloae.</title>
        <authorList>
            <person name="Schardl C.L."/>
            <person name="Young C.A."/>
            <person name="Pan J."/>
            <person name="Florea S."/>
            <person name="Takach J.E."/>
            <person name="Panaccione D.G."/>
            <person name="Farman M.L."/>
            <person name="Webb J.S."/>
            <person name="Jaromczyk J."/>
            <person name="Charlton N.D."/>
            <person name="Nagabhyru P."/>
            <person name="Chen L."/>
            <person name="Shi C."/>
            <person name="Leuchtmann A."/>
        </authorList>
    </citation>
    <scope>NUCLEOTIDE SEQUENCE</scope>
    <source>
        <strain evidence="7">E4305</strain>
    </source>
</reference>
<dbReference type="Gene3D" id="3.30.300.30">
    <property type="match status" value="3"/>
</dbReference>
<sequence>MGSTTVEPVGSTYARPKPLGNLDHRIEQLLGSESVLNESLGYSPNANGIPYTARNLTLEDVDHGKSLTNKDLSLEFWRSHLQTAKPCMLTRLKPGTGSPIPSSRQSVKIDLGGVNTTCRNLFDSTGTSLMTVFKVAWGMVLSTYTGSDHVCFGYGAARPAMSVDGEKTTIKPLIKILPCDMLFEGGTTLLGTVHKAESDFICTIPYQSVSIAEIHHGIGTESGALFNTSIISWPQEDFSDNPMTEVLSQKMTETESLAEYDVIMHVDSKQQCYLSYWDYFLSDEQANHLAGALNVAMISIFESPHRPVGQVELFSYLDQQKLLQWSGQAPIASESCIGDLIGQNCHSRPDSLAVDSWDGSFTYQELDRLSSTLANKLRAAGVGPEVFVTACFDRCKWMPVAMLGIIKAGGAICALDPSYPLGRLTGMCQLLKSTVVLTTANNAQQAEQLELTTIILGSDLWTGDSYDEQERQAPLSNVCPSNALYAVFTSGSTGKPKGVVVEHRSFSSCALASLKPLDIRPHDRVLHFSSYAFDISIFETLATLTAGASVAIPSEKARREDLPGAMRELQATWAFLTPTVARMYQPEDFPSLRTLCLGGEAIHTSDVGLWASKNVITGYNPAESCPLGISGLADQSAASFLGWSFSSQASWIVDPRDYQKLAPIGAVGELLIEGPTVARGYIDDLTCSHPDSPFVLSPPQWLSRFRSSTSQDTRLYRTGDLVQYGSNGSVHFIGRKDLQVKVHGQRVELSEIEFQLHKTLLPLDCKVVVDAVTFTGHTSIIAFITAAEHSDLEDEDDADRSPDVKVITQDFEIRAADAATKLQSILPKHMVPTIYLPVGHIPTSRSGKVDRKKLRSLAISLPRETLYCIGWQPGPGEIVATDVERRLQLLFAQVLDLSPEKIKADSDFFRLGGDSIYAMKLLALAPQQGLRHLTYEEIFRHPKLRDLAAASSSLSNISSEIPEDLGPAPFSLARDADSLTKIASEQCGVAVGDIEDIYPCTSLQESLIASTARDQDAYVGVQSFTLNEDIDTTRLKMAWKMTSAGHPILRTRIIQTDSGTPYQAVIRGPLSWSEESSSEDLPPQFKPSIGLGTPLVQLCLTKSRLLVAMHHALYDGWSLPLLLVEVDQAYRQLFVRQLPPFNRYVKHVTETVDSAASFWKAELQDVDPVHFPPLPHLNYKPEPRALLTKLITVTAHTNAQHNVTVATEIQLAWALTSHTYTNSQDVVFGIISSGRGAPVAGIERMLGPTFASTPLRVPIDPAQEVREALEELQYRLAEQTKYVQTGLQRIRQQGPNAAAACSFQTMLVVEPNQPFKTQSAWFSRHEFLSELTRFSSHSLTLRCKLLARSVEVTAIYDQLVVPDAQMQRILSQFQHILTQIQGIGSRNTTIGDINRLSPGDWNELQAWNSTLPPVLELCVHQMIQAKAQMQPEALAIHSWDGALTYKELEDYAKGLAHRLHALGVRPNTFVAIYLQKSLWVVVAQLAVLMAGAAFTTLETSQPINRLRDVCRTVQPTVVLTSDELRLSGADLEVPAPLLVINLQLLLQESGSHSQPFENHTMTASDAMYSIATSGTTGKPKVVVIEHQAFLANSRHLIDRWGFTADSRVLQFAGYSFDAMIVEHFITLLAGGCICIPSSFDRDNRLATCIAEMRVNWAMLTSSVIPLLTPATVPTLQTLVQAGEPMHQGITDCWASHVRLFNAYGPTECSVISTTSNVINPDARNARNIGFTTGGVCWIVDPENPESPPVPIGAEGELIIEGAILARGYLGDRVRTAAAFTPRPGWLDDFRGSSGDNRVYRTGDIVRYDPNGSISYVRRKDSQVKLRGQRVELLDVEHHLQNCFPGALQVVADIVTVPNTRSSALVALVLATPTSSSSAAIESCPIDDQAMTAHGLLLLANNPQFLIDASAAELALQDRVPSYMVPSLIIPTSHFPRDVSGKVNRGEISRSLAALSRQEWDGYVSTNRVAPTSGLERELQKIWALILNIPPDTIGVHDSFFRLGGDSITCMQVAAQCSRTGIPITVKDVFKRRTIEELAAAAVVVQCPESSTTELVNTAEAKFSFYGPGQLEEYMMQIQPQLGEGQIVEDIYPCSPIQRGILMSHARNSSNYEEVIQWKVISRAPVNVYRLRDAWAQVVDRHAVLRTLFLHVCEENYLDQVVLRSHSPMVLVYNEGEEPVNPVSTGCSQPMHHLRVKRSSTGEITVRLHINHALVDGTSLFIIRRELAMAYEGRLASSRASSPYRDYIAYLQNCHAQIQSKEYWKSYMEGTAPCLFPSLKNAGAQDSQQPFEAFKLQLGATADLNQFCENHRLALTSVLHVVWAMVVQRYTAMDEVCFGYMTSGRHVPVAGVQDIVGPLFNMLVARVGLPHDATLLSVMQKYHDNFLISLDHQHQSLAETLHSVGSASGELFNTLVSIFNDQREGEPAHKSSAVTLVGDDIHSRSEYAITLNVLMLADQVHMQLSYHTSLLSDNYARMIAKTFRHVLATVLGQPQLRLNEIEMLDEEHRSGLYERNHAIVPSYDSCIHYTIHQRCLESPDSPAVCAWDGDFSYSRLDQLSSSLAEELIGHGVGVEMTIPVLLEKTCWTPVAMLAVLKSGASFVLMDASHPLGRLQTICEAINPPVILASPQTRSKAVGLTSHVIEVTNRLLEQEQAEQQQVWPRVGTKGSNAAYVVFTSGSTGKPKGAIVDHSSLATAAEHLPSRMYMNSASRVLQFSSHAWDIPVTDVLLTLRVGGCVCIPSDEERTGNLAQVANRMMVNWALLTPTVARLVKPEDFTHLQTLVLAGEAVSSSDLTTWHDKVRLIQGYGPAECSLVSTVSEPLTPSDNPRNIGQPNGCAAWVVHRDNHHLLAPSGAIGELVLEGPIVSRGYINDPERSAAVFVDPPSWLTTLRGGHSPKRLYKTGDLVSAGLDGCLSFVGRKDDQVKIRGQRVELGEVEALVSQAFPGSHVVVEVFLPLAHLPKAAFPGSHVVVETVKDLSSTILAAFILQKETAHAQPSSISGLLHPPSPLFRELISAASCSLRETMPSFMIPTVFLPLAHLPKAPTGKTDRKFLRGHVASLSRMELEAYSIVDATGRAPLTPLETRLQELVGRVLHRSPESIPLDEDLFTFGLDSLTAMTLATLVREDGLAISVPTIFQRPRLSELAVVLNQEQQIKQGQCQAPPPNALMASMDELCAQWQLDRSQVVNIAPTTYYQRGSLASHHTNFIALHFSQPLDPIAFRNAIVGLVQKHAILRTAFVPFQDTFVQLSLRDFDLPVQEIRTDEDDPSVVAESFCREADRVPVSFGTPITQLYMILGRAGDRLSAVLRLQRAQYDGVAVSCMIADLRSTFDEAPSSAPPTLEYADYVISRRAHSSPSVFQVWRELLQGSSMTYLVPPTEYIRSTDRSRTELLVTSSCDIPMPDTKGGITMATVIKTAWALCLARQTQSQDVVFAQLVRNRHLAIAGIDRTVGPCINYVPVRASLNLDWTAKEFLHWVQRQHIRTMNCDMADWDDLVIQSTSWPRDTELGSAVHYLSAPVASDYTFAGDVPCQFQMYDFKMVHTYPMVTCLPFPSVDDSSLKVLKIILTSAVFGQGVADRLLSLFRDMVHRLTTYPESLVSELLIVG</sequence>
<dbReference type="PROSITE" id="PS00455">
    <property type="entry name" value="AMP_BINDING"/>
    <property type="match status" value="1"/>
</dbReference>
<evidence type="ECO:0000256" key="2">
    <source>
        <dbReference type="ARBA" id="ARBA00022553"/>
    </source>
</evidence>
<dbReference type="Gene3D" id="3.30.559.10">
    <property type="entry name" value="Chloramphenicol acetyltransferase-like domain"/>
    <property type="match status" value="3"/>
</dbReference>
<dbReference type="CDD" id="cd19545">
    <property type="entry name" value="FUM14_C_NRPS-like"/>
    <property type="match status" value="1"/>
</dbReference>
<feature type="domain" description="Carrier" evidence="6">
    <location>
        <begin position="878"/>
        <end position="955"/>
    </location>
</feature>
<dbReference type="InterPro" id="IPR023213">
    <property type="entry name" value="CAT-like_dom_sf"/>
</dbReference>
<accession>S5SWH6</accession>
<dbReference type="Pfam" id="PF00668">
    <property type="entry name" value="Condensation"/>
    <property type="match status" value="4"/>
</dbReference>
<dbReference type="SUPFAM" id="SSF52777">
    <property type="entry name" value="CoA-dependent acyltransferases"/>
    <property type="match status" value="7"/>
</dbReference>
<dbReference type="FunFam" id="3.30.300.30:FF:000015">
    <property type="entry name" value="Nonribosomal peptide synthase SidD"/>
    <property type="match status" value="3"/>
</dbReference>
<dbReference type="InterPro" id="IPR020845">
    <property type="entry name" value="AMP-binding_CS"/>
</dbReference>
<dbReference type="InterPro" id="IPR036736">
    <property type="entry name" value="ACP-like_sf"/>
</dbReference>
<name>S5SWH6_9HYPO</name>
<dbReference type="GO" id="GO:0005737">
    <property type="term" value="C:cytoplasm"/>
    <property type="evidence" value="ECO:0007669"/>
    <property type="project" value="TreeGrafter"/>
</dbReference>
<dbReference type="Gene3D" id="3.40.50.12780">
    <property type="entry name" value="N-terminal domain of ligase-like"/>
    <property type="match status" value="3"/>
</dbReference>
<evidence type="ECO:0000313" key="7">
    <source>
        <dbReference type="EMBL" id="AGS32008.1"/>
    </source>
</evidence>
<dbReference type="GO" id="GO:0016874">
    <property type="term" value="F:ligase activity"/>
    <property type="evidence" value="ECO:0007669"/>
    <property type="project" value="UniProtKB-KW"/>
</dbReference>
<keyword evidence="2" id="KW-0597">Phosphoprotein</keyword>
<dbReference type="CDD" id="cd05918">
    <property type="entry name" value="A_NRPS_SidN3_like"/>
    <property type="match status" value="3"/>
</dbReference>
<dbReference type="PROSITE" id="PS50075">
    <property type="entry name" value="CARRIER"/>
    <property type="match status" value="3"/>
</dbReference>
<dbReference type="Pfam" id="PF00501">
    <property type="entry name" value="AMP-binding"/>
    <property type="match status" value="3"/>
</dbReference>
<proteinExistence type="inferred from homology"/>
<dbReference type="InterPro" id="IPR020806">
    <property type="entry name" value="PKS_PP-bd"/>
</dbReference>
<dbReference type="GO" id="GO:0031177">
    <property type="term" value="F:phosphopantetheine binding"/>
    <property type="evidence" value="ECO:0007669"/>
    <property type="project" value="InterPro"/>
</dbReference>
<dbReference type="SUPFAM" id="SSF47336">
    <property type="entry name" value="ACP-like"/>
    <property type="match status" value="3"/>
</dbReference>
<dbReference type="NCBIfam" id="NF003417">
    <property type="entry name" value="PRK04813.1"/>
    <property type="match status" value="4"/>
</dbReference>
<dbReference type="PANTHER" id="PTHR45527:SF1">
    <property type="entry name" value="FATTY ACID SYNTHASE"/>
    <property type="match status" value="1"/>
</dbReference>
<dbReference type="Gene3D" id="3.30.559.30">
    <property type="entry name" value="Nonribosomal peptide synthetase, condensation domain"/>
    <property type="match status" value="4"/>
</dbReference>
<dbReference type="PANTHER" id="PTHR45527">
    <property type="entry name" value="NONRIBOSOMAL PEPTIDE SYNTHETASE"/>
    <property type="match status" value="1"/>
</dbReference>
<dbReference type="GO" id="GO:0043041">
    <property type="term" value="P:amino acid activation for nonribosomal peptide biosynthetic process"/>
    <property type="evidence" value="ECO:0007669"/>
    <property type="project" value="TreeGrafter"/>
</dbReference>
<dbReference type="InterPro" id="IPR045851">
    <property type="entry name" value="AMP-bd_C_sf"/>
</dbReference>
<dbReference type="Gene3D" id="1.10.1200.10">
    <property type="entry name" value="ACP-like"/>
    <property type="match status" value="3"/>
</dbReference>
<dbReference type="InterPro" id="IPR010071">
    <property type="entry name" value="AA_adenyl_dom"/>
</dbReference>
<dbReference type="EMBL" id="KC989580">
    <property type="protein sequence ID" value="AGS32008.1"/>
    <property type="molecule type" value="Genomic_DNA"/>
</dbReference>
<dbReference type="InterPro" id="IPR000873">
    <property type="entry name" value="AMP-dep_synth/lig_dom"/>
</dbReference>
<dbReference type="InterPro" id="IPR009081">
    <property type="entry name" value="PP-bd_ACP"/>
</dbReference>
<comment type="similarity">
    <text evidence="5">Belongs to the NRP synthetase family.</text>
</comment>
<dbReference type="FunFam" id="1.10.1200.10:FF:000005">
    <property type="entry name" value="Nonribosomal peptide synthetase 1"/>
    <property type="match status" value="1"/>
</dbReference>
<evidence type="ECO:0000256" key="3">
    <source>
        <dbReference type="ARBA" id="ARBA00022598"/>
    </source>
</evidence>
<dbReference type="FunFam" id="3.30.559.30:FF:000003">
    <property type="entry name" value="Nonribosomal peptide synthase SidD"/>
    <property type="match status" value="1"/>
</dbReference>
<dbReference type="NCBIfam" id="TIGR01733">
    <property type="entry name" value="AA-adenyl-dom"/>
    <property type="match status" value="2"/>
</dbReference>
<dbReference type="InterPro" id="IPR042099">
    <property type="entry name" value="ANL_N_sf"/>
</dbReference>
<dbReference type="InterPro" id="IPR001242">
    <property type="entry name" value="Condensation_dom"/>
</dbReference>
<evidence type="ECO:0000256" key="4">
    <source>
        <dbReference type="ARBA" id="ARBA00022679"/>
    </source>
</evidence>
<dbReference type="InterPro" id="IPR006162">
    <property type="entry name" value="Ppantetheine_attach_site"/>
</dbReference>
<keyword evidence="1" id="KW-0596">Phosphopantetheine</keyword>
<protein>
    <submittedName>
        <fullName evidence="7">Lysergyl peptide synthetase subunit 1</fullName>
    </submittedName>
</protein>
<evidence type="ECO:0000259" key="6">
    <source>
        <dbReference type="PROSITE" id="PS50075"/>
    </source>
</evidence>
<keyword evidence="3" id="KW-0436">Ligase</keyword>
<dbReference type="GO" id="GO:0016740">
    <property type="term" value="F:transferase activity"/>
    <property type="evidence" value="ECO:0007669"/>
    <property type="project" value="UniProtKB-KW"/>
</dbReference>
<dbReference type="Pfam" id="PF00550">
    <property type="entry name" value="PP-binding"/>
    <property type="match status" value="3"/>
</dbReference>
<gene>
    <name evidence="7" type="primary">lpsA</name>
</gene>
<evidence type="ECO:0000256" key="5">
    <source>
        <dbReference type="ARBA" id="ARBA00029454"/>
    </source>
</evidence>
<dbReference type="CDD" id="cd19542">
    <property type="entry name" value="CT_NRPS-like"/>
    <property type="match status" value="2"/>
</dbReference>
<dbReference type="PROSITE" id="PS00012">
    <property type="entry name" value="PHOSPHOPANTETHEINE"/>
    <property type="match status" value="1"/>
</dbReference>
<keyword evidence="4" id="KW-0808">Transferase</keyword>
<dbReference type="SMART" id="SM00823">
    <property type="entry name" value="PKS_PP"/>
    <property type="match status" value="3"/>
</dbReference>